<name>A0A6P7G0F8_DIAVI</name>
<evidence type="ECO:0000313" key="10">
    <source>
        <dbReference type="Proteomes" id="UP001652700"/>
    </source>
</evidence>
<evidence type="ECO:0000256" key="3">
    <source>
        <dbReference type="ARBA" id="ARBA00022502"/>
    </source>
</evidence>
<keyword evidence="3" id="KW-0337">GPI-anchor biosynthesis</keyword>
<evidence type="ECO:0000256" key="5">
    <source>
        <dbReference type="ARBA" id="ARBA00022824"/>
    </source>
</evidence>
<feature type="transmembrane region" description="Helical" evidence="8">
    <location>
        <begin position="44"/>
        <end position="64"/>
    </location>
</feature>
<gene>
    <name evidence="11" type="primary">LOC114336167</name>
</gene>
<evidence type="ECO:0000313" key="9">
    <source>
        <dbReference type="EnsemblMetazoa" id="XP_050512033.1"/>
    </source>
</evidence>
<dbReference type="GeneID" id="114336167"/>
<evidence type="ECO:0000313" key="11">
    <source>
        <dbReference type="RefSeq" id="XP_028142296.1"/>
    </source>
</evidence>
<dbReference type="CTD" id="40139"/>
<evidence type="ECO:0000256" key="2">
    <source>
        <dbReference type="ARBA" id="ARBA00004687"/>
    </source>
</evidence>
<keyword evidence="7 8" id="KW-0472">Membrane</keyword>
<evidence type="ECO:0000256" key="8">
    <source>
        <dbReference type="SAM" id="Phobius"/>
    </source>
</evidence>
<dbReference type="Proteomes" id="UP001652700">
    <property type="component" value="Unplaced"/>
</dbReference>
<reference evidence="9" key="2">
    <citation type="submission" date="2025-05" db="UniProtKB">
        <authorList>
            <consortium name="EnsemblMetazoa"/>
        </authorList>
    </citation>
    <scope>IDENTIFICATION</scope>
</reference>
<proteinExistence type="predicted"/>
<keyword evidence="10" id="KW-1185">Reference proteome</keyword>
<dbReference type="RefSeq" id="XP_050512033.1">
    <property type="nucleotide sequence ID" value="XM_050656076.1"/>
</dbReference>
<feature type="transmembrane region" description="Helical" evidence="8">
    <location>
        <begin position="108"/>
        <end position="127"/>
    </location>
</feature>
<dbReference type="InParanoid" id="A0A6P7G0F8"/>
<accession>A0A6P7G0F8</accession>
<dbReference type="KEGG" id="dvv:114336167"/>
<dbReference type="InterPro" id="IPR009580">
    <property type="entry name" value="GPI_biosynthesis_protein_Pig-F"/>
</dbReference>
<protein>
    <submittedName>
        <fullName evidence="11">Phosphatidylinositol-glycan biosynthesis class F protein</fullName>
    </submittedName>
</protein>
<feature type="transmembrane region" description="Helical" evidence="8">
    <location>
        <begin position="76"/>
        <end position="102"/>
    </location>
</feature>
<dbReference type="Pfam" id="PF06699">
    <property type="entry name" value="PIG-F"/>
    <property type="match status" value="1"/>
</dbReference>
<comment type="subcellular location">
    <subcellularLocation>
        <location evidence="1">Endoplasmic reticulum membrane</location>
        <topology evidence="1">Multi-pass membrane protein</topology>
    </subcellularLocation>
</comment>
<feature type="transmembrane region" description="Helical" evidence="8">
    <location>
        <begin position="12"/>
        <end position="32"/>
    </location>
</feature>
<evidence type="ECO:0000256" key="1">
    <source>
        <dbReference type="ARBA" id="ARBA00004477"/>
    </source>
</evidence>
<dbReference type="FunCoup" id="A0A6P7G0F8">
    <property type="interactions" value="20"/>
</dbReference>
<dbReference type="GO" id="GO:0006506">
    <property type="term" value="P:GPI anchor biosynthetic process"/>
    <property type="evidence" value="ECO:0007669"/>
    <property type="project" value="UniProtKB-UniPathway"/>
</dbReference>
<dbReference type="OrthoDB" id="17366at2759"/>
<organism evidence="11">
    <name type="scientific">Diabrotica virgifera virgifera</name>
    <name type="common">western corn rootworm</name>
    <dbReference type="NCBI Taxonomy" id="50390"/>
    <lineage>
        <taxon>Eukaryota</taxon>
        <taxon>Metazoa</taxon>
        <taxon>Ecdysozoa</taxon>
        <taxon>Arthropoda</taxon>
        <taxon>Hexapoda</taxon>
        <taxon>Insecta</taxon>
        <taxon>Pterygota</taxon>
        <taxon>Neoptera</taxon>
        <taxon>Endopterygota</taxon>
        <taxon>Coleoptera</taxon>
        <taxon>Polyphaga</taxon>
        <taxon>Cucujiformia</taxon>
        <taxon>Chrysomeloidea</taxon>
        <taxon>Chrysomelidae</taxon>
        <taxon>Galerucinae</taxon>
        <taxon>Diabroticina</taxon>
        <taxon>Diabroticites</taxon>
        <taxon>Diabrotica</taxon>
    </lineage>
</organism>
<dbReference type="GO" id="GO:0005789">
    <property type="term" value="C:endoplasmic reticulum membrane"/>
    <property type="evidence" value="ECO:0007669"/>
    <property type="project" value="UniProtKB-SubCell"/>
</dbReference>
<dbReference type="RefSeq" id="XP_028142296.1">
    <property type="nucleotide sequence ID" value="XM_028286495.1"/>
</dbReference>
<evidence type="ECO:0000256" key="4">
    <source>
        <dbReference type="ARBA" id="ARBA00022692"/>
    </source>
</evidence>
<keyword evidence="5" id="KW-0256">Endoplasmic reticulum</keyword>
<evidence type="ECO:0000256" key="6">
    <source>
        <dbReference type="ARBA" id="ARBA00022989"/>
    </source>
</evidence>
<reference evidence="11" key="1">
    <citation type="submission" date="2025-04" db="UniProtKB">
        <authorList>
            <consortium name="RefSeq"/>
        </authorList>
    </citation>
    <scope>IDENTIFICATION</scope>
    <source>
        <tissue evidence="11">Whole insect</tissue>
    </source>
</reference>
<dbReference type="EnsemblMetazoa" id="XM_050656076.1">
    <property type="protein sequence ID" value="XP_050512033.1"/>
    <property type="gene ID" value="LOC114336167"/>
</dbReference>
<evidence type="ECO:0000256" key="7">
    <source>
        <dbReference type="ARBA" id="ARBA00023136"/>
    </source>
</evidence>
<dbReference type="AlphaFoldDB" id="A0A6P7G0F8"/>
<sequence>MDVSQDTHRLLICNNILTCLYLPVITLALNFSGNLYNIGKKVTYVEYALALAEILKYLRFYFVHKSVKRKLSIGNIIKSIITCALMLVIFYVGAILFGAPFLSEHYETLFFATLMTVLTTIPICLHLDHDNVYNLFSSLLDFDGNKLQEHFLINIRFTVFGAWLGAVLIPLDWNRPYQDWPIPCCYGAVAGCFVGNLYTVVQYYNYGYTYKKKGKFGL</sequence>
<feature type="transmembrane region" description="Helical" evidence="8">
    <location>
        <begin position="186"/>
        <end position="206"/>
    </location>
</feature>
<dbReference type="UniPathway" id="UPA00196"/>
<comment type="pathway">
    <text evidence="2">Glycolipid biosynthesis; glycosylphosphatidylinositol-anchor biosynthesis.</text>
</comment>
<keyword evidence="4 8" id="KW-0812">Transmembrane</keyword>
<feature type="transmembrane region" description="Helical" evidence="8">
    <location>
        <begin position="151"/>
        <end position="171"/>
    </location>
</feature>
<keyword evidence="6 8" id="KW-1133">Transmembrane helix</keyword>